<dbReference type="PRINTS" id="PR00604">
    <property type="entry name" value="CYTCHRMECIAB"/>
</dbReference>
<proteinExistence type="inferred from homology"/>
<dbReference type="InterPro" id="IPR036909">
    <property type="entry name" value="Cyt_c-like_dom_sf"/>
</dbReference>
<dbReference type="GO" id="GO:0009055">
    <property type="term" value="F:electron transfer activity"/>
    <property type="evidence" value="ECO:0007669"/>
    <property type="project" value="InterPro"/>
</dbReference>
<dbReference type="eggNOG" id="COG3474">
    <property type="taxonomic scope" value="Bacteria"/>
</dbReference>
<evidence type="ECO:0000256" key="1">
    <source>
        <dbReference type="ARBA" id="ARBA00002071"/>
    </source>
</evidence>
<evidence type="ECO:0000259" key="17">
    <source>
        <dbReference type="PROSITE" id="PS51007"/>
    </source>
</evidence>
<dbReference type="Gene3D" id="1.10.760.10">
    <property type="entry name" value="Cytochrome c-like domain"/>
    <property type="match status" value="1"/>
</dbReference>
<dbReference type="SUPFAM" id="SSF46626">
    <property type="entry name" value="Cytochrome c"/>
    <property type="match status" value="1"/>
</dbReference>
<evidence type="ECO:0000256" key="2">
    <source>
        <dbReference type="ARBA" id="ARBA00004401"/>
    </source>
</evidence>
<keyword evidence="6" id="KW-1003">Cell membrane</keyword>
<evidence type="ECO:0000256" key="9">
    <source>
        <dbReference type="ARBA" id="ARBA00022723"/>
    </source>
</evidence>
<evidence type="ECO:0000256" key="3">
    <source>
        <dbReference type="ARBA" id="ARBA00006488"/>
    </source>
</evidence>
<feature type="transmembrane region" description="Helical" evidence="16">
    <location>
        <begin position="12"/>
        <end position="31"/>
    </location>
</feature>
<keyword evidence="11" id="KW-0249">Electron transport</keyword>
<reference evidence="18 19" key="1">
    <citation type="journal article" date="2006" name="J. Bacteriol.">
        <title>Comparative genomic analysis of three strains of Ehrlichia ruminantium reveals an active process of genome size plasticity.</title>
        <authorList>
            <person name="Frutos R."/>
            <person name="Viari A."/>
            <person name="Ferraz C."/>
            <person name="Morgat A."/>
            <person name="Eychenie S."/>
            <person name="Kandassami Y."/>
            <person name="Chantal I."/>
            <person name="Bensaid A."/>
            <person name="Coissac E."/>
            <person name="Vachiery N."/>
            <person name="Demaille J."/>
            <person name="Martinez D."/>
        </authorList>
    </citation>
    <scope>NUCLEOTIDE SEQUENCE [LARGE SCALE GENOMIC DNA]</scope>
    <source>
        <strain evidence="18 19">Welgevonden</strain>
    </source>
</reference>
<dbReference type="InterPro" id="IPR009056">
    <property type="entry name" value="Cyt_c-like_dom"/>
</dbReference>
<dbReference type="HOGENOM" id="CLU_060944_4_0_5"/>
<keyword evidence="8 16" id="KW-0812">Transmembrane</keyword>
<evidence type="ECO:0000313" key="18">
    <source>
        <dbReference type="EMBL" id="CAI27199.1"/>
    </source>
</evidence>
<keyword evidence="5" id="KW-0813">Transport</keyword>
<dbReference type="RefSeq" id="WP_011155351.1">
    <property type="nucleotide sequence ID" value="NC_005295.2"/>
</dbReference>
<dbReference type="FunFam" id="1.10.760.10:FF:000026">
    <property type="entry name" value="Cytochrome C, membrane-bound"/>
    <property type="match status" value="1"/>
</dbReference>
<keyword evidence="14 16" id="KW-0472">Membrane</keyword>
<protein>
    <recommendedName>
        <fullName evidence="4">Cytochrome c homolog</fullName>
    </recommendedName>
</protein>
<evidence type="ECO:0000256" key="16">
    <source>
        <dbReference type="SAM" id="Phobius"/>
    </source>
</evidence>
<evidence type="ECO:0000256" key="4">
    <source>
        <dbReference type="ARBA" id="ARBA00015074"/>
    </source>
</evidence>
<evidence type="ECO:0000256" key="15">
    <source>
        <dbReference type="PROSITE-ProRule" id="PRU00433"/>
    </source>
</evidence>
<keyword evidence="9 15" id="KW-0479">Metal-binding</keyword>
<evidence type="ECO:0000256" key="14">
    <source>
        <dbReference type="ARBA" id="ARBA00023136"/>
    </source>
</evidence>
<keyword evidence="7 15" id="KW-0349">Heme</keyword>
<evidence type="ECO:0000256" key="6">
    <source>
        <dbReference type="ARBA" id="ARBA00022475"/>
    </source>
</evidence>
<evidence type="ECO:0000256" key="7">
    <source>
        <dbReference type="ARBA" id="ARBA00022617"/>
    </source>
</evidence>
<dbReference type="InterPro" id="IPR002327">
    <property type="entry name" value="Cyt_c_1A/1B"/>
</dbReference>
<evidence type="ECO:0000256" key="12">
    <source>
        <dbReference type="ARBA" id="ARBA00022989"/>
    </source>
</evidence>
<gene>
    <name evidence="18" type="primary">cycM</name>
    <name evidence="18" type="ordered locus">ERWE_CDS_07050</name>
</gene>
<name>A0A0H3M8X8_EHRRW</name>
<dbReference type="GO" id="GO:0046872">
    <property type="term" value="F:metal ion binding"/>
    <property type="evidence" value="ECO:0007669"/>
    <property type="project" value="UniProtKB-KW"/>
</dbReference>
<evidence type="ECO:0000256" key="11">
    <source>
        <dbReference type="ARBA" id="ARBA00022982"/>
    </source>
</evidence>
<comment type="subcellular location">
    <subcellularLocation>
        <location evidence="2">Cell membrane</location>
        <topology evidence="2">Single-pass type II membrane protein</topology>
    </subcellularLocation>
</comment>
<dbReference type="Pfam" id="PF00034">
    <property type="entry name" value="Cytochrom_C"/>
    <property type="match status" value="1"/>
</dbReference>
<dbReference type="GO" id="GO:0005886">
    <property type="term" value="C:plasma membrane"/>
    <property type="evidence" value="ECO:0007669"/>
    <property type="project" value="UniProtKB-SubCell"/>
</dbReference>
<keyword evidence="13 15" id="KW-0408">Iron</keyword>
<evidence type="ECO:0000256" key="13">
    <source>
        <dbReference type="ARBA" id="ARBA00023004"/>
    </source>
</evidence>
<dbReference type="KEGG" id="eru:Erum6720"/>
<dbReference type="Proteomes" id="UP000001021">
    <property type="component" value="Chromosome"/>
</dbReference>
<evidence type="ECO:0000256" key="10">
    <source>
        <dbReference type="ARBA" id="ARBA00022968"/>
    </source>
</evidence>
<keyword evidence="10" id="KW-0735">Signal-anchor</keyword>
<comment type="similarity">
    <text evidence="3">Belongs to the cytochrome c family.</text>
</comment>
<dbReference type="AlphaFoldDB" id="A0A0H3M8X8"/>
<keyword evidence="12 16" id="KW-1133">Transmembrane helix</keyword>
<keyword evidence="19" id="KW-1185">Reference proteome</keyword>
<evidence type="ECO:0000256" key="5">
    <source>
        <dbReference type="ARBA" id="ARBA00022448"/>
    </source>
</evidence>
<comment type="function">
    <text evidence="1">May be involved in electron transfer from bc1 complex to aa3.</text>
</comment>
<dbReference type="PANTHER" id="PTHR11961">
    <property type="entry name" value="CYTOCHROME C"/>
    <property type="match status" value="1"/>
</dbReference>
<dbReference type="EMBL" id="CR925678">
    <property type="protein sequence ID" value="CAI27199.1"/>
    <property type="molecule type" value="Genomic_DNA"/>
</dbReference>
<evidence type="ECO:0000256" key="8">
    <source>
        <dbReference type="ARBA" id="ARBA00022692"/>
    </source>
</evidence>
<dbReference type="KEGG" id="erw:ERWE_CDS_07050"/>
<dbReference type="PROSITE" id="PS51007">
    <property type="entry name" value="CYTC"/>
    <property type="match status" value="1"/>
</dbReference>
<accession>A0A0H3M8X8</accession>
<dbReference type="GeneID" id="33057808"/>
<sequence length="174" mass="19295">MDGFQLNKIFTAILFACFIVLFVSNVTDLLYNPEPHTEPVRGYKVDVEQQGLIEESAAVPDVQVDIQALVAQANITKGKEISKKCVSCHTFEKGGANKVGPNLWHIIGNKKAHLGDAFNYSKAMLNIGGTWEYHDLFQFLTKPQAYVKGTRMAFAGISKPQDIADLIAYMKSLE</sequence>
<organism evidence="18 19">
    <name type="scientific">Ehrlichia ruminantium (strain Welgevonden)</name>
    <dbReference type="NCBI Taxonomy" id="254945"/>
    <lineage>
        <taxon>Bacteria</taxon>
        <taxon>Pseudomonadati</taxon>
        <taxon>Pseudomonadota</taxon>
        <taxon>Alphaproteobacteria</taxon>
        <taxon>Rickettsiales</taxon>
        <taxon>Anaplasmataceae</taxon>
        <taxon>Ehrlichia</taxon>
    </lineage>
</organism>
<feature type="domain" description="Cytochrome c" evidence="17">
    <location>
        <begin position="73"/>
        <end position="174"/>
    </location>
</feature>
<evidence type="ECO:0000313" key="19">
    <source>
        <dbReference type="Proteomes" id="UP000001021"/>
    </source>
</evidence>
<dbReference type="GO" id="GO:0020037">
    <property type="term" value="F:heme binding"/>
    <property type="evidence" value="ECO:0007669"/>
    <property type="project" value="InterPro"/>
</dbReference>